<proteinExistence type="predicted"/>
<dbReference type="EMBL" id="PQIB02000005">
    <property type="protein sequence ID" value="RLN17093.1"/>
    <property type="molecule type" value="Genomic_DNA"/>
</dbReference>
<sequence length="259" mass="27694">MRAKLRQCPRPPRNRCLPSSVRRPGRRGVACSASAADADVVDLFDAAKLTVDKFVKSGMVVGFGSGPASALAVQYLGTRLRRGSLTDIVAVTSSVLSASEADKAGIRASSYQEGTQLDFAFTDAEAIEEGTLAAVIGRRKTESGEPSFMVEKQETEGTVRHIRKGALGLRLGQPRLLEAQSFQRSLGWNPMSCQPEPGPESTASPWRRRRRCAGGRTPMPSERSRKKAFPWKENLTSAARGGGGGGAVRRGSAGPLPAW</sequence>
<dbReference type="GO" id="GO:0004751">
    <property type="term" value="F:ribose-5-phosphate isomerase activity"/>
    <property type="evidence" value="ECO:0007669"/>
    <property type="project" value="UniProtKB-EC"/>
</dbReference>
<evidence type="ECO:0000313" key="5">
    <source>
        <dbReference type="Proteomes" id="UP000275267"/>
    </source>
</evidence>
<name>A0A3L6S9W3_PANMI</name>
<dbReference type="Proteomes" id="UP000275267">
    <property type="component" value="Unassembled WGS sequence"/>
</dbReference>
<evidence type="ECO:0000313" key="4">
    <source>
        <dbReference type="EMBL" id="RLN17093.1"/>
    </source>
</evidence>
<dbReference type="PANTHER" id="PTHR43748">
    <property type="entry name" value="RIBOSE-5-PHOSPHATE ISOMERASE 3, CHLOROPLASTIC-RELATED"/>
    <property type="match status" value="1"/>
</dbReference>
<feature type="region of interest" description="Disordered" evidence="3">
    <location>
        <begin position="1"/>
        <end position="21"/>
    </location>
</feature>
<feature type="compositionally biased region" description="Low complexity" evidence="3">
    <location>
        <begin position="249"/>
        <end position="259"/>
    </location>
</feature>
<evidence type="ECO:0000256" key="2">
    <source>
        <dbReference type="ARBA" id="ARBA00004921"/>
    </source>
</evidence>
<dbReference type="OrthoDB" id="1555531at2759"/>
<evidence type="ECO:0000256" key="1">
    <source>
        <dbReference type="ARBA" id="ARBA00001713"/>
    </source>
</evidence>
<organism evidence="4 5">
    <name type="scientific">Panicum miliaceum</name>
    <name type="common">Proso millet</name>
    <name type="synonym">Broomcorn millet</name>
    <dbReference type="NCBI Taxonomy" id="4540"/>
    <lineage>
        <taxon>Eukaryota</taxon>
        <taxon>Viridiplantae</taxon>
        <taxon>Streptophyta</taxon>
        <taxon>Embryophyta</taxon>
        <taxon>Tracheophyta</taxon>
        <taxon>Spermatophyta</taxon>
        <taxon>Magnoliopsida</taxon>
        <taxon>Liliopsida</taxon>
        <taxon>Poales</taxon>
        <taxon>Poaceae</taxon>
        <taxon>PACMAD clade</taxon>
        <taxon>Panicoideae</taxon>
        <taxon>Panicodae</taxon>
        <taxon>Paniceae</taxon>
        <taxon>Panicinae</taxon>
        <taxon>Panicum</taxon>
        <taxon>Panicum sect. Panicum</taxon>
    </lineage>
</organism>
<dbReference type="PANTHER" id="PTHR43748:SF1">
    <property type="entry name" value="RIBOSE-5-PHOSPHATE ISOMERASE 4, CHLOROPLASTIC-RELATED"/>
    <property type="match status" value="1"/>
</dbReference>
<comment type="caution">
    <text evidence="4">The sequence shown here is derived from an EMBL/GenBank/DDBJ whole genome shotgun (WGS) entry which is preliminary data.</text>
</comment>
<evidence type="ECO:0000256" key="3">
    <source>
        <dbReference type="SAM" id="MobiDB-lite"/>
    </source>
</evidence>
<protein>
    <submittedName>
        <fullName evidence="4">Ribose-5-phosphate isomerase 4, chloroplastic</fullName>
    </submittedName>
</protein>
<dbReference type="InterPro" id="IPR050262">
    <property type="entry name" value="Ribose-5P_isomerase"/>
</dbReference>
<dbReference type="SUPFAM" id="SSF100950">
    <property type="entry name" value="NagB/RpiA/CoA transferase-like"/>
    <property type="match status" value="1"/>
</dbReference>
<comment type="pathway">
    <text evidence="2">Carbohydrate degradation.</text>
</comment>
<dbReference type="Gene3D" id="3.40.50.1360">
    <property type="match status" value="1"/>
</dbReference>
<accession>A0A3L6S9W3</accession>
<dbReference type="AlphaFoldDB" id="A0A3L6S9W3"/>
<comment type="catalytic activity">
    <reaction evidence="1">
        <text>aldehydo-D-ribose 5-phosphate = D-ribulose 5-phosphate</text>
        <dbReference type="Rhea" id="RHEA:14657"/>
        <dbReference type="ChEBI" id="CHEBI:58121"/>
        <dbReference type="ChEBI" id="CHEBI:58273"/>
        <dbReference type="EC" id="5.3.1.6"/>
    </reaction>
</comment>
<keyword evidence="4" id="KW-0413">Isomerase</keyword>
<dbReference type="InterPro" id="IPR037171">
    <property type="entry name" value="NagB/RpiA_transferase-like"/>
</dbReference>
<keyword evidence="5" id="KW-1185">Reference proteome</keyword>
<gene>
    <name evidence="4" type="ORF">C2845_PM02G46010</name>
</gene>
<dbReference type="STRING" id="4540.A0A3L6S9W3"/>
<reference evidence="5" key="1">
    <citation type="journal article" date="2019" name="Nat. Commun.">
        <title>The genome of broomcorn millet.</title>
        <authorList>
            <person name="Zou C."/>
            <person name="Miki D."/>
            <person name="Li D."/>
            <person name="Tang Q."/>
            <person name="Xiao L."/>
            <person name="Rajput S."/>
            <person name="Deng P."/>
            <person name="Jia W."/>
            <person name="Huang R."/>
            <person name="Zhang M."/>
            <person name="Sun Y."/>
            <person name="Hu J."/>
            <person name="Fu X."/>
            <person name="Schnable P.S."/>
            <person name="Li F."/>
            <person name="Zhang H."/>
            <person name="Feng B."/>
            <person name="Zhu X."/>
            <person name="Liu R."/>
            <person name="Schnable J.C."/>
            <person name="Zhu J.-K."/>
            <person name="Zhang H."/>
        </authorList>
    </citation>
    <scope>NUCLEOTIDE SEQUENCE [LARGE SCALE GENOMIC DNA]</scope>
</reference>
<feature type="region of interest" description="Disordered" evidence="3">
    <location>
        <begin position="187"/>
        <end position="259"/>
    </location>
</feature>